<evidence type="ECO:0000313" key="4">
    <source>
        <dbReference type="Proteomes" id="UP000720189"/>
    </source>
</evidence>
<protein>
    <submittedName>
        <fullName evidence="3">Uncharacterized protein</fullName>
    </submittedName>
</protein>
<feature type="compositionally biased region" description="Low complexity" evidence="2">
    <location>
        <begin position="426"/>
        <end position="437"/>
    </location>
</feature>
<accession>A0A9P9FZI3</accession>
<evidence type="ECO:0000313" key="3">
    <source>
        <dbReference type="EMBL" id="KAH7228483.1"/>
    </source>
</evidence>
<evidence type="ECO:0000256" key="1">
    <source>
        <dbReference type="SAM" id="Coils"/>
    </source>
</evidence>
<name>A0A9P9FZI3_FUSRE</name>
<feature type="compositionally biased region" description="Basic and acidic residues" evidence="2">
    <location>
        <begin position="488"/>
        <end position="506"/>
    </location>
</feature>
<dbReference type="RefSeq" id="XP_046042720.1">
    <property type="nucleotide sequence ID" value="XM_046200304.1"/>
</dbReference>
<feature type="coiled-coil region" evidence="1">
    <location>
        <begin position="16"/>
        <end position="57"/>
    </location>
</feature>
<proteinExistence type="predicted"/>
<feature type="compositionally biased region" description="Polar residues" evidence="2">
    <location>
        <begin position="446"/>
        <end position="470"/>
    </location>
</feature>
<feature type="region of interest" description="Disordered" evidence="2">
    <location>
        <begin position="422"/>
        <end position="515"/>
    </location>
</feature>
<sequence>MGRKASYTVPSQTSVREAVQIQLEEAAERERNLRERIAQVESQLQAQQAGQDEIQRKMMTESKDALRRLETRIESEARHREHVEDGRNSLIEKLSISERLYLAEVDKSTLASNECGKLQAQLSLSEMTVKAKDEQIAKATDGRDDLNRKLVMSDEARKLTELEIKATQDDRILLQTKVTELEERLTLETSQRTDLMKEYSELQTQFSELQEQYNDKLEEEEREATEIEKVLEAERNLVTSAMTTRFGEEVADLRASLETTMNQEAESRLAPIQQGLVILAGKLASETTLRQRAERECDSFRTELFDMKQLAHRLQTHYGHSPHNNYGERREQRIITGNDVAFRPLDQVDHRERDHVKARTHRLSTAPSVPDAPYLGIPLRDSLGSFTNWNAINGHNGAIATKGHLYQGADGRTHIAYADRRHTPLDSDSQSYSASADSDLDHGENMNGTPMESTTTASHHSAKHQGSSQSEDMERRNNDEYVPVQILDGRRKADTRLNSPEERASDHTSNIHQPTPLRPVQLKIDTGEDNGHDQDEPMLLLPYADPIGRPVFLFPNPNGRIIRATPNGRVVEEDQNGVIWGFQRSTTVNHLEPGNKNATRRPESMSKVL</sequence>
<keyword evidence="4" id="KW-1185">Reference proteome</keyword>
<dbReference type="OrthoDB" id="10400698at2759"/>
<feature type="coiled-coil region" evidence="1">
    <location>
        <begin position="164"/>
        <end position="237"/>
    </location>
</feature>
<dbReference type="Proteomes" id="UP000720189">
    <property type="component" value="Unassembled WGS sequence"/>
</dbReference>
<feature type="compositionally biased region" description="Basic and acidic residues" evidence="2">
    <location>
        <begin position="600"/>
        <end position="609"/>
    </location>
</feature>
<dbReference type="GeneID" id="70230258"/>
<evidence type="ECO:0000256" key="2">
    <source>
        <dbReference type="SAM" id="MobiDB-lite"/>
    </source>
</evidence>
<keyword evidence="1" id="KW-0175">Coiled coil</keyword>
<gene>
    <name evidence="3" type="ORF">BKA55DRAFT_696812</name>
</gene>
<comment type="caution">
    <text evidence="3">The sequence shown here is derived from an EMBL/GenBank/DDBJ whole genome shotgun (WGS) entry which is preliminary data.</text>
</comment>
<dbReference type="AlphaFoldDB" id="A0A9P9FZI3"/>
<organism evidence="3 4">
    <name type="scientific">Fusarium redolens</name>
    <dbReference type="NCBI Taxonomy" id="48865"/>
    <lineage>
        <taxon>Eukaryota</taxon>
        <taxon>Fungi</taxon>
        <taxon>Dikarya</taxon>
        <taxon>Ascomycota</taxon>
        <taxon>Pezizomycotina</taxon>
        <taxon>Sordariomycetes</taxon>
        <taxon>Hypocreomycetidae</taxon>
        <taxon>Hypocreales</taxon>
        <taxon>Nectriaceae</taxon>
        <taxon>Fusarium</taxon>
        <taxon>Fusarium redolens species complex</taxon>
    </lineage>
</organism>
<reference evidence="3" key="1">
    <citation type="journal article" date="2021" name="Nat. Commun.">
        <title>Genetic determinants of endophytism in the Arabidopsis root mycobiome.</title>
        <authorList>
            <person name="Mesny F."/>
            <person name="Miyauchi S."/>
            <person name="Thiergart T."/>
            <person name="Pickel B."/>
            <person name="Atanasova L."/>
            <person name="Karlsson M."/>
            <person name="Huettel B."/>
            <person name="Barry K.W."/>
            <person name="Haridas S."/>
            <person name="Chen C."/>
            <person name="Bauer D."/>
            <person name="Andreopoulos W."/>
            <person name="Pangilinan J."/>
            <person name="LaButti K."/>
            <person name="Riley R."/>
            <person name="Lipzen A."/>
            <person name="Clum A."/>
            <person name="Drula E."/>
            <person name="Henrissat B."/>
            <person name="Kohler A."/>
            <person name="Grigoriev I.V."/>
            <person name="Martin F.M."/>
            <person name="Hacquard S."/>
        </authorList>
    </citation>
    <scope>NUCLEOTIDE SEQUENCE</scope>
    <source>
        <strain evidence="3">MPI-CAGE-AT-0023</strain>
    </source>
</reference>
<dbReference type="EMBL" id="JAGMUX010000024">
    <property type="protein sequence ID" value="KAH7228483.1"/>
    <property type="molecule type" value="Genomic_DNA"/>
</dbReference>
<feature type="region of interest" description="Disordered" evidence="2">
    <location>
        <begin position="590"/>
        <end position="609"/>
    </location>
</feature>